<dbReference type="KEGG" id="gtr:GLOTRDRAFT_58591"/>
<dbReference type="eggNOG" id="KOG0963">
    <property type="taxonomic scope" value="Eukaryota"/>
</dbReference>
<evidence type="ECO:0000256" key="4">
    <source>
        <dbReference type="SAM" id="Phobius"/>
    </source>
</evidence>
<name>S7RRP9_GLOTA</name>
<keyword evidence="4" id="KW-0812">Transmembrane</keyword>
<dbReference type="OrthoDB" id="10257567at2759"/>
<dbReference type="PANTHER" id="PTHR14043">
    <property type="entry name" value="CCAAT DISPLACEMENT PROTEIN-RELATED"/>
    <property type="match status" value="1"/>
</dbReference>
<dbReference type="Proteomes" id="UP000030669">
    <property type="component" value="Unassembled WGS sequence"/>
</dbReference>
<accession>S7RRP9</accession>
<protein>
    <recommendedName>
        <fullName evidence="5">CASP C-terminal domain-containing protein</fullName>
    </recommendedName>
</protein>
<feature type="region of interest" description="Disordered" evidence="3">
    <location>
        <begin position="148"/>
        <end position="178"/>
    </location>
</feature>
<feature type="transmembrane region" description="Helical" evidence="4">
    <location>
        <begin position="313"/>
        <end position="331"/>
    </location>
</feature>
<feature type="coiled-coil region" evidence="2">
    <location>
        <begin position="180"/>
        <end position="228"/>
    </location>
</feature>
<dbReference type="EMBL" id="KB469299">
    <property type="protein sequence ID" value="EPQ57315.1"/>
    <property type="molecule type" value="Genomic_DNA"/>
</dbReference>
<keyword evidence="7" id="KW-1185">Reference proteome</keyword>
<feature type="compositionally biased region" description="Basic and acidic residues" evidence="3">
    <location>
        <begin position="122"/>
        <end position="131"/>
    </location>
</feature>
<evidence type="ECO:0000313" key="6">
    <source>
        <dbReference type="EMBL" id="EPQ57315.1"/>
    </source>
</evidence>
<gene>
    <name evidence="6" type="ORF">GLOTRDRAFT_58591</name>
</gene>
<dbReference type="STRING" id="670483.S7RRP9"/>
<dbReference type="OMA" id="GSKMART"/>
<feature type="region of interest" description="Disordered" evidence="3">
    <location>
        <begin position="122"/>
        <end position="141"/>
    </location>
</feature>
<feature type="domain" description="CASP C-terminal" evidence="5">
    <location>
        <begin position="95"/>
        <end position="335"/>
    </location>
</feature>
<evidence type="ECO:0000259" key="5">
    <source>
        <dbReference type="Pfam" id="PF08172"/>
    </source>
</evidence>
<evidence type="ECO:0000256" key="1">
    <source>
        <dbReference type="ARBA" id="ARBA00023054"/>
    </source>
</evidence>
<feature type="region of interest" description="Disordered" evidence="3">
    <location>
        <begin position="20"/>
        <end position="60"/>
    </location>
</feature>
<dbReference type="InterPro" id="IPR012955">
    <property type="entry name" value="CASP_C"/>
</dbReference>
<dbReference type="PANTHER" id="PTHR14043:SF2">
    <property type="entry name" value="HOMEOBOX PROTEIN CUT"/>
    <property type="match status" value="1"/>
</dbReference>
<evidence type="ECO:0000256" key="2">
    <source>
        <dbReference type="SAM" id="Coils"/>
    </source>
</evidence>
<proteinExistence type="predicted"/>
<dbReference type="HOGENOM" id="CLU_746316_0_0_1"/>
<dbReference type="GeneID" id="19307248"/>
<keyword evidence="4" id="KW-1133">Transmembrane helix</keyword>
<dbReference type="AlphaFoldDB" id="S7RRP9"/>
<dbReference type="GO" id="GO:0006891">
    <property type="term" value="P:intra-Golgi vesicle-mediated transport"/>
    <property type="evidence" value="ECO:0007669"/>
    <property type="project" value="InterPro"/>
</dbReference>
<dbReference type="Pfam" id="PF08172">
    <property type="entry name" value="CASP_C"/>
    <property type="match status" value="1"/>
</dbReference>
<sequence>MKDYDEVKRELEIMKYVEFGGMDQDEEDENQGMNGYMEENSLGLTLPSPNPKADKGEKDRGQSLEVLLASKNKRILDQLAKFRIDYAELEASLQRTQDELAHATSELEKQRALNERLENDLVQMDRHKSQGPDDAASAGELSRKESALAGLDLGRRTTSGDSPARTTPIPFTSSADTSILPIVTSQRDRFRQRNAELEEELRKQFQIISELRSEVKSLQADNLKLYEKVRYMQSYREEASRRHATSTLDPLPANGGVLNDDMSKYRTRYEEAMNPFEAFRGREAARAYGNLNPMERGVLGLTRAILGNRRARNAFIFYALALHMLVMYTTYECTTSGGTQLQKQPVPIAH</sequence>
<dbReference type="GO" id="GO:0000139">
    <property type="term" value="C:Golgi membrane"/>
    <property type="evidence" value="ECO:0007669"/>
    <property type="project" value="InterPro"/>
</dbReference>
<keyword evidence="1 2" id="KW-0175">Coiled coil</keyword>
<keyword evidence="4" id="KW-0472">Membrane</keyword>
<organism evidence="6 7">
    <name type="scientific">Gloeophyllum trabeum (strain ATCC 11539 / FP-39264 / Madison 617)</name>
    <name type="common">Brown rot fungus</name>
    <dbReference type="NCBI Taxonomy" id="670483"/>
    <lineage>
        <taxon>Eukaryota</taxon>
        <taxon>Fungi</taxon>
        <taxon>Dikarya</taxon>
        <taxon>Basidiomycota</taxon>
        <taxon>Agaricomycotina</taxon>
        <taxon>Agaricomycetes</taxon>
        <taxon>Gloeophyllales</taxon>
        <taxon>Gloeophyllaceae</taxon>
        <taxon>Gloeophyllum</taxon>
    </lineage>
</organism>
<evidence type="ECO:0000313" key="7">
    <source>
        <dbReference type="Proteomes" id="UP000030669"/>
    </source>
</evidence>
<dbReference type="RefSeq" id="XP_007864433.1">
    <property type="nucleotide sequence ID" value="XM_007866242.1"/>
</dbReference>
<evidence type="ECO:0000256" key="3">
    <source>
        <dbReference type="SAM" id="MobiDB-lite"/>
    </source>
</evidence>
<reference evidence="6 7" key="1">
    <citation type="journal article" date="2012" name="Science">
        <title>The Paleozoic origin of enzymatic lignin decomposition reconstructed from 31 fungal genomes.</title>
        <authorList>
            <person name="Floudas D."/>
            <person name="Binder M."/>
            <person name="Riley R."/>
            <person name="Barry K."/>
            <person name="Blanchette R.A."/>
            <person name="Henrissat B."/>
            <person name="Martinez A.T."/>
            <person name="Otillar R."/>
            <person name="Spatafora J.W."/>
            <person name="Yadav J.S."/>
            <person name="Aerts A."/>
            <person name="Benoit I."/>
            <person name="Boyd A."/>
            <person name="Carlson A."/>
            <person name="Copeland A."/>
            <person name="Coutinho P.M."/>
            <person name="de Vries R.P."/>
            <person name="Ferreira P."/>
            <person name="Findley K."/>
            <person name="Foster B."/>
            <person name="Gaskell J."/>
            <person name="Glotzer D."/>
            <person name="Gorecki P."/>
            <person name="Heitman J."/>
            <person name="Hesse C."/>
            <person name="Hori C."/>
            <person name="Igarashi K."/>
            <person name="Jurgens J.A."/>
            <person name="Kallen N."/>
            <person name="Kersten P."/>
            <person name="Kohler A."/>
            <person name="Kuees U."/>
            <person name="Kumar T.K.A."/>
            <person name="Kuo A."/>
            <person name="LaButti K."/>
            <person name="Larrondo L.F."/>
            <person name="Lindquist E."/>
            <person name="Ling A."/>
            <person name="Lombard V."/>
            <person name="Lucas S."/>
            <person name="Lundell T."/>
            <person name="Martin R."/>
            <person name="McLaughlin D.J."/>
            <person name="Morgenstern I."/>
            <person name="Morin E."/>
            <person name="Murat C."/>
            <person name="Nagy L.G."/>
            <person name="Nolan M."/>
            <person name="Ohm R.A."/>
            <person name="Patyshakuliyeva A."/>
            <person name="Rokas A."/>
            <person name="Ruiz-Duenas F.J."/>
            <person name="Sabat G."/>
            <person name="Salamov A."/>
            <person name="Samejima M."/>
            <person name="Schmutz J."/>
            <person name="Slot J.C."/>
            <person name="St John F."/>
            <person name="Stenlid J."/>
            <person name="Sun H."/>
            <person name="Sun S."/>
            <person name="Syed K."/>
            <person name="Tsang A."/>
            <person name="Wiebenga A."/>
            <person name="Young D."/>
            <person name="Pisabarro A."/>
            <person name="Eastwood D.C."/>
            <person name="Martin F."/>
            <person name="Cullen D."/>
            <person name="Grigoriev I.V."/>
            <person name="Hibbett D.S."/>
        </authorList>
    </citation>
    <scope>NUCLEOTIDE SEQUENCE [LARGE SCALE GENOMIC DNA]</scope>
    <source>
        <strain evidence="6 7">ATCC 11539</strain>
    </source>
</reference>
<feature type="compositionally biased region" description="Polar residues" evidence="3">
    <location>
        <begin position="156"/>
        <end position="177"/>
    </location>
</feature>